<dbReference type="RefSeq" id="WP_375736053.1">
    <property type="nucleotide sequence ID" value="NZ_JBCGDC010000103.1"/>
</dbReference>
<keyword evidence="3" id="KW-1185">Reference proteome</keyword>
<accession>A0ABV5CXG0</accession>
<evidence type="ECO:0000313" key="2">
    <source>
        <dbReference type="EMBL" id="MFB6396699.1"/>
    </source>
</evidence>
<sequence>MKRLLARTAVVTMAVAFGAALAAPAQADPYCDRPIPPPACDPGYEPEPTVRDSAARGSLDGVTYVGNAVRVGGWAADADSGSSPLLVDIYIDGVFKQTLTANTYRPDVAQVYPAYGAYRGYEATIPAGLGTHQVCAYAISVVPSGASHPGNPQLGCKTYTATLAAPTNLRTVSRNADGTAQFAFADNSVEETSWELTVKTQHWGNRWDPRLGVNIPYAYYSTRTVTLQPHAGTGERTVTVPGIGGSDCGFTLRAVAGTFRSALATSGWC</sequence>
<feature type="chain" id="PRO_5046829955" evidence="1">
    <location>
        <begin position="28"/>
        <end position="269"/>
    </location>
</feature>
<proteinExistence type="predicted"/>
<name>A0ABV5CXG0_9ACTN</name>
<gene>
    <name evidence="2" type="ORF">AAFH96_26865</name>
</gene>
<dbReference type="Proteomes" id="UP001582793">
    <property type="component" value="Unassembled WGS sequence"/>
</dbReference>
<protein>
    <submittedName>
        <fullName evidence="2">Uncharacterized protein</fullName>
    </submittedName>
</protein>
<comment type="caution">
    <text evidence="2">The sequence shown here is derived from an EMBL/GenBank/DDBJ whole genome shotgun (WGS) entry which is preliminary data.</text>
</comment>
<evidence type="ECO:0000256" key="1">
    <source>
        <dbReference type="SAM" id="SignalP"/>
    </source>
</evidence>
<feature type="signal peptide" evidence="1">
    <location>
        <begin position="1"/>
        <end position="27"/>
    </location>
</feature>
<organism evidence="2 3">
    <name type="scientific">Polymorphospora lycopeni</name>
    <dbReference type="NCBI Taxonomy" id="3140240"/>
    <lineage>
        <taxon>Bacteria</taxon>
        <taxon>Bacillati</taxon>
        <taxon>Actinomycetota</taxon>
        <taxon>Actinomycetes</taxon>
        <taxon>Micromonosporales</taxon>
        <taxon>Micromonosporaceae</taxon>
        <taxon>Polymorphospora</taxon>
    </lineage>
</organism>
<dbReference type="EMBL" id="JBCGDC010000103">
    <property type="protein sequence ID" value="MFB6396699.1"/>
    <property type="molecule type" value="Genomic_DNA"/>
</dbReference>
<reference evidence="2 3" key="1">
    <citation type="submission" date="2024-04" db="EMBL/GenBank/DDBJ databases">
        <title>Polymorphospora sp. isolated from Baiyangdian Lake in Xiong'an New Area.</title>
        <authorList>
            <person name="Zhang X."/>
            <person name="Liu J."/>
        </authorList>
    </citation>
    <scope>NUCLEOTIDE SEQUENCE [LARGE SCALE GENOMIC DNA]</scope>
    <source>
        <strain evidence="2 3">2-325</strain>
    </source>
</reference>
<evidence type="ECO:0000313" key="3">
    <source>
        <dbReference type="Proteomes" id="UP001582793"/>
    </source>
</evidence>
<keyword evidence="1" id="KW-0732">Signal</keyword>